<feature type="region of interest" description="Disordered" evidence="1">
    <location>
        <begin position="77"/>
        <end position="129"/>
    </location>
</feature>
<evidence type="ECO:0000256" key="1">
    <source>
        <dbReference type="SAM" id="MobiDB-lite"/>
    </source>
</evidence>
<dbReference type="Pfam" id="PF10175">
    <property type="entry name" value="MPP6"/>
    <property type="match status" value="1"/>
</dbReference>
<dbReference type="AlphaFoldDB" id="A0A9P8P139"/>
<keyword evidence="3" id="KW-1185">Reference proteome</keyword>
<reference evidence="2" key="1">
    <citation type="journal article" date="2021" name="Open Biol.">
        <title>Shared evolutionary footprints suggest mitochondrial oxidative damage underlies multiple complex I losses in fungi.</title>
        <authorList>
            <person name="Schikora-Tamarit M.A."/>
            <person name="Marcet-Houben M."/>
            <person name="Nosek J."/>
            <person name="Gabaldon T."/>
        </authorList>
    </citation>
    <scope>NUCLEOTIDE SEQUENCE</scope>
    <source>
        <strain evidence="2">NCAIM Y.01608</strain>
    </source>
</reference>
<evidence type="ECO:0000313" key="2">
    <source>
        <dbReference type="EMBL" id="KAH3663232.1"/>
    </source>
</evidence>
<gene>
    <name evidence="2" type="ORF">OGATHE_004808</name>
</gene>
<dbReference type="Proteomes" id="UP000788993">
    <property type="component" value="Unassembled WGS sequence"/>
</dbReference>
<sequence length="129" mass="14986">MSLSARVKNMKFMRMADETEAKQEKLQSTPKLTDLSEWKLPVADMIRQRSKARRNKIRRVGYTQVYQMVDLMRVSGRRNNASGPAEAEVEPEEPKTEPKIGLTALRANSSFVKRKEQDDDDFPMKKRKK</sequence>
<evidence type="ECO:0000313" key="3">
    <source>
        <dbReference type="Proteomes" id="UP000788993"/>
    </source>
</evidence>
<accession>A0A9P8P139</accession>
<reference evidence="2" key="2">
    <citation type="submission" date="2021-01" db="EMBL/GenBank/DDBJ databases">
        <authorList>
            <person name="Schikora-Tamarit M.A."/>
        </authorList>
    </citation>
    <scope>NUCLEOTIDE SEQUENCE</scope>
    <source>
        <strain evidence="2">NCAIM Y.01608</strain>
    </source>
</reference>
<organism evidence="2 3">
    <name type="scientific">Ogataea polymorpha</name>
    <dbReference type="NCBI Taxonomy" id="460523"/>
    <lineage>
        <taxon>Eukaryota</taxon>
        <taxon>Fungi</taxon>
        <taxon>Dikarya</taxon>
        <taxon>Ascomycota</taxon>
        <taxon>Saccharomycotina</taxon>
        <taxon>Pichiomycetes</taxon>
        <taxon>Pichiales</taxon>
        <taxon>Pichiaceae</taxon>
        <taxon>Ogataea</taxon>
    </lineage>
</organism>
<protein>
    <submittedName>
        <fullName evidence="2">Uncharacterized protein</fullName>
    </submittedName>
</protein>
<dbReference type="EMBL" id="JAEUBD010001266">
    <property type="protein sequence ID" value="KAH3663232.1"/>
    <property type="molecule type" value="Genomic_DNA"/>
</dbReference>
<name>A0A9P8P139_9ASCO</name>
<comment type="caution">
    <text evidence="2">The sequence shown here is derived from an EMBL/GenBank/DDBJ whole genome shotgun (WGS) entry which is preliminary data.</text>
</comment>
<proteinExistence type="predicted"/>